<evidence type="ECO:0000256" key="1">
    <source>
        <dbReference type="SAM" id="MobiDB-lite"/>
    </source>
</evidence>
<feature type="region of interest" description="Disordered" evidence="1">
    <location>
        <begin position="173"/>
        <end position="217"/>
    </location>
</feature>
<dbReference type="InterPro" id="IPR029052">
    <property type="entry name" value="Metallo-depent_PP-like"/>
</dbReference>
<dbReference type="PANTHER" id="PTHR42850">
    <property type="entry name" value="METALLOPHOSPHOESTERASE"/>
    <property type="match status" value="1"/>
</dbReference>
<feature type="compositionally biased region" description="Basic and acidic residues" evidence="1">
    <location>
        <begin position="354"/>
        <end position="368"/>
    </location>
</feature>
<dbReference type="InterPro" id="IPR050126">
    <property type="entry name" value="Ap4A_hydrolase"/>
</dbReference>
<gene>
    <name evidence="3" type="ORF">Micbo1qcDRAFT_158857</name>
</gene>
<name>A0A136J9S9_9PEZI</name>
<dbReference type="InterPro" id="IPR004843">
    <property type="entry name" value="Calcineurin-like_PHP"/>
</dbReference>
<organism evidence="3 4">
    <name type="scientific">Microdochium bolleyi</name>
    <dbReference type="NCBI Taxonomy" id="196109"/>
    <lineage>
        <taxon>Eukaryota</taxon>
        <taxon>Fungi</taxon>
        <taxon>Dikarya</taxon>
        <taxon>Ascomycota</taxon>
        <taxon>Pezizomycotina</taxon>
        <taxon>Sordariomycetes</taxon>
        <taxon>Xylariomycetidae</taxon>
        <taxon>Xylariales</taxon>
        <taxon>Microdochiaceae</taxon>
        <taxon>Microdochium</taxon>
    </lineage>
</organism>
<dbReference type="Proteomes" id="UP000070501">
    <property type="component" value="Unassembled WGS sequence"/>
</dbReference>
<dbReference type="Pfam" id="PF00149">
    <property type="entry name" value="Metallophos"/>
    <property type="match status" value="1"/>
</dbReference>
<feature type="domain" description="Calcineurin-like phosphoesterase" evidence="2">
    <location>
        <begin position="218"/>
        <end position="302"/>
    </location>
</feature>
<dbReference type="GO" id="GO:0005737">
    <property type="term" value="C:cytoplasm"/>
    <property type="evidence" value="ECO:0007669"/>
    <property type="project" value="TreeGrafter"/>
</dbReference>
<evidence type="ECO:0000259" key="2">
    <source>
        <dbReference type="Pfam" id="PF00149"/>
    </source>
</evidence>
<protein>
    <recommendedName>
        <fullName evidence="2">Calcineurin-like phosphoesterase domain-containing protein</fullName>
    </recommendedName>
</protein>
<feature type="non-terminal residue" evidence="3">
    <location>
        <position position="398"/>
    </location>
</feature>
<dbReference type="EMBL" id="KQ964247">
    <property type="protein sequence ID" value="KXJ93943.1"/>
    <property type="molecule type" value="Genomic_DNA"/>
</dbReference>
<accession>A0A136J9S9</accession>
<feature type="compositionally biased region" description="Acidic residues" evidence="1">
    <location>
        <begin position="311"/>
        <end position="334"/>
    </location>
</feature>
<feature type="compositionally biased region" description="Polar residues" evidence="1">
    <location>
        <begin position="197"/>
        <end position="206"/>
    </location>
</feature>
<dbReference type="InParanoid" id="A0A136J9S9"/>
<dbReference type="STRING" id="196109.A0A136J9S9"/>
<dbReference type="GO" id="GO:0006798">
    <property type="term" value="P:polyphosphate catabolic process"/>
    <property type="evidence" value="ECO:0007669"/>
    <property type="project" value="TreeGrafter"/>
</dbReference>
<dbReference type="SUPFAM" id="SSF56300">
    <property type="entry name" value="Metallo-dependent phosphatases"/>
    <property type="match status" value="1"/>
</dbReference>
<dbReference type="GO" id="GO:0000298">
    <property type="term" value="F:endopolyphosphatase activity"/>
    <property type="evidence" value="ECO:0007669"/>
    <property type="project" value="TreeGrafter"/>
</dbReference>
<proteinExistence type="predicted"/>
<feature type="region of interest" description="Disordered" evidence="1">
    <location>
        <begin position="131"/>
        <end position="152"/>
    </location>
</feature>
<dbReference type="OrthoDB" id="10267127at2759"/>
<keyword evidence="4" id="KW-1185">Reference proteome</keyword>
<dbReference type="PANTHER" id="PTHR42850:SF4">
    <property type="entry name" value="ZINC-DEPENDENT ENDOPOLYPHOSPHATASE"/>
    <property type="match status" value="1"/>
</dbReference>
<dbReference type="Gene3D" id="3.60.21.10">
    <property type="match status" value="1"/>
</dbReference>
<evidence type="ECO:0000313" key="4">
    <source>
        <dbReference type="Proteomes" id="UP000070501"/>
    </source>
</evidence>
<feature type="region of interest" description="Disordered" evidence="1">
    <location>
        <begin position="303"/>
        <end position="398"/>
    </location>
</feature>
<evidence type="ECO:0000313" key="3">
    <source>
        <dbReference type="EMBL" id="KXJ93943.1"/>
    </source>
</evidence>
<dbReference type="GO" id="GO:0016791">
    <property type="term" value="F:phosphatase activity"/>
    <property type="evidence" value="ECO:0007669"/>
    <property type="project" value="TreeGrafter"/>
</dbReference>
<feature type="compositionally biased region" description="Basic residues" evidence="1">
    <location>
        <begin position="382"/>
        <end position="398"/>
    </location>
</feature>
<dbReference type="AlphaFoldDB" id="A0A136J9S9"/>
<reference evidence="4" key="1">
    <citation type="submission" date="2016-02" db="EMBL/GenBank/DDBJ databases">
        <title>Draft genome sequence of Microdochium bolleyi, a fungal endophyte of beachgrass.</title>
        <authorList>
            <consortium name="DOE Joint Genome Institute"/>
            <person name="David A.S."/>
            <person name="May G."/>
            <person name="Haridas S."/>
            <person name="Lim J."/>
            <person name="Wang M."/>
            <person name="Labutti K."/>
            <person name="Lipzen A."/>
            <person name="Barry K."/>
            <person name="Grigoriev I.V."/>
        </authorList>
    </citation>
    <scope>NUCLEOTIDE SEQUENCE [LARGE SCALE GENOMIC DNA]</scope>
    <source>
        <strain evidence="4">J235TASD1</strain>
    </source>
</reference>
<sequence>MSGGCEPAAVTQDKSRDSIHHDEDLLPRFTLKKQQQGLAAVAGQPQWQLDTTTTQAARGPLWRRLTQRPVAVVLLVLAIVLSGLSVCSPDKLRSLAPGYMIDHYAPPFLQGTASTTMKHDGHVMEEELVLEKQGKQQTEKGPAGGFPEHRRTRDAILRPRLIADLPAHYLPGFPVDSSATGNDGGDTDSSPEGGDRFSTTSTTAATNPRKPGHQNKPRVIVVGDVHGELEVLQNLLRKVGYTPRAQGGRDHVILAGDIVNKGPDSPGVLALAMREGFSGVRGNHDDKLLKLFEEHVGEYEAIEGAAGEKESETEEEDTESQEGEGSDADADDDEQRLVDGFDNIHLTEQVRLGADAHRGTKHNDNSGEKHKKKKNKEDKNKKKDKKDKKKKHRKHISH</sequence>